<dbReference type="GO" id="GO:0005840">
    <property type="term" value="C:ribosome"/>
    <property type="evidence" value="ECO:0007669"/>
    <property type="project" value="InterPro"/>
</dbReference>
<dbReference type="SUPFAM" id="SSF50346">
    <property type="entry name" value="PRC-barrel domain"/>
    <property type="match status" value="1"/>
</dbReference>
<keyword evidence="1 5" id="KW-0963">Cytoplasm</keyword>
<dbReference type="Gene3D" id="2.30.30.240">
    <property type="entry name" value="PRC-barrel domain"/>
    <property type="match status" value="1"/>
</dbReference>
<gene>
    <name evidence="5 8" type="primary">rimM</name>
    <name evidence="8" type="ORF">C0197_03030</name>
</gene>
<comment type="subcellular location">
    <subcellularLocation>
        <location evidence="5">Cytoplasm</location>
    </subcellularLocation>
</comment>
<organism evidence="8 9">
    <name type="scientific">Caldimicrobium thiodismutans</name>
    <dbReference type="NCBI Taxonomy" id="1653476"/>
    <lineage>
        <taxon>Bacteria</taxon>
        <taxon>Pseudomonadati</taxon>
        <taxon>Thermodesulfobacteriota</taxon>
        <taxon>Thermodesulfobacteria</taxon>
        <taxon>Thermodesulfobacteriales</taxon>
        <taxon>Thermodesulfobacteriaceae</taxon>
        <taxon>Caldimicrobium</taxon>
    </lineage>
</organism>
<dbReference type="EMBL" id="PNIE01000041">
    <property type="protein sequence ID" value="PMP63268.1"/>
    <property type="molecule type" value="Genomic_DNA"/>
</dbReference>
<comment type="subunit">
    <text evidence="5">Binds ribosomal protein uS19.</text>
</comment>
<dbReference type="SUPFAM" id="SSF50447">
    <property type="entry name" value="Translation proteins"/>
    <property type="match status" value="1"/>
</dbReference>
<evidence type="ECO:0000313" key="8">
    <source>
        <dbReference type="EMBL" id="PMP63268.1"/>
    </source>
</evidence>
<dbReference type="GO" id="GO:0043022">
    <property type="term" value="F:ribosome binding"/>
    <property type="evidence" value="ECO:0007669"/>
    <property type="project" value="InterPro"/>
</dbReference>
<dbReference type="Pfam" id="PF24986">
    <property type="entry name" value="PRC_RimM"/>
    <property type="match status" value="1"/>
</dbReference>
<evidence type="ECO:0000256" key="5">
    <source>
        <dbReference type="HAMAP-Rule" id="MF_00014"/>
    </source>
</evidence>
<dbReference type="PANTHER" id="PTHR33692:SF1">
    <property type="entry name" value="RIBOSOME MATURATION FACTOR RIMM"/>
    <property type="match status" value="1"/>
</dbReference>
<dbReference type="InterPro" id="IPR036976">
    <property type="entry name" value="RimM_N_sf"/>
</dbReference>
<dbReference type="PANTHER" id="PTHR33692">
    <property type="entry name" value="RIBOSOME MATURATION FACTOR RIMM"/>
    <property type="match status" value="1"/>
</dbReference>
<protein>
    <recommendedName>
        <fullName evidence="5">Ribosome maturation factor RimM</fullName>
    </recommendedName>
</protein>
<dbReference type="Gene3D" id="2.40.30.60">
    <property type="entry name" value="RimM"/>
    <property type="match status" value="1"/>
</dbReference>
<keyword evidence="4 5" id="KW-0143">Chaperone</keyword>
<evidence type="ECO:0000256" key="2">
    <source>
        <dbReference type="ARBA" id="ARBA00022517"/>
    </source>
</evidence>
<accession>A0A2N7PJW9</accession>
<keyword evidence="3 5" id="KW-0698">rRNA processing</keyword>
<dbReference type="InterPro" id="IPR056792">
    <property type="entry name" value="PRC_RimM"/>
</dbReference>
<evidence type="ECO:0000256" key="3">
    <source>
        <dbReference type="ARBA" id="ARBA00022552"/>
    </source>
</evidence>
<evidence type="ECO:0000259" key="6">
    <source>
        <dbReference type="Pfam" id="PF01782"/>
    </source>
</evidence>
<dbReference type="InterPro" id="IPR002676">
    <property type="entry name" value="RimM_N"/>
</dbReference>
<keyword evidence="2 5" id="KW-0690">Ribosome biogenesis</keyword>
<comment type="domain">
    <text evidence="5">The PRC barrel domain binds ribosomal protein uS19.</text>
</comment>
<dbReference type="Proteomes" id="UP000235731">
    <property type="component" value="Unassembled WGS sequence"/>
</dbReference>
<name>A0A2N7PJW9_9BACT</name>
<comment type="caution">
    <text evidence="8">The sequence shown here is derived from an EMBL/GenBank/DDBJ whole genome shotgun (WGS) entry which is preliminary data.</text>
</comment>
<dbReference type="GO" id="GO:0042274">
    <property type="term" value="P:ribosomal small subunit biogenesis"/>
    <property type="evidence" value="ECO:0007669"/>
    <property type="project" value="UniProtKB-UniRule"/>
</dbReference>
<feature type="domain" description="Ribosome maturation factor RimM PRC barrel" evidence="7">
    <location>
        <begin position="107"/>
        <end position="168"/>
    </location>
</feature>
<comment type="similarity">
    <text evidence="5">Belongs to the RimM family.</text>
</comment>
<dbReference type="AlphaFoldDB" id="A0A2N7PJW9"/>
<evidence type="ECO:0000259" key="7">
    <source>
        <dbReference type="Pfam" id="PF24986"/>
    </source>
</evidence>
<dbReference type="InterPro" id="IPR011961">
    <property type="entry name" value="RimM"/>
</dbReference>
<dbReference type="InterPro" id="IPR011033">
    <property type="entry name" value="PRC_barrel-like_sf"/>
</dbReference>
<evidence type="ECO:0000256" key="1">
    <source>
        <dbReference type="ARBA" id="ARBA00022490"/>
    </source>
</evidence>
<feature type="domain" description="RimM N-terminal" evidence="6">
    <location>
        <begin position="15"/>
        <end position="93"/>
    </location>
</feature>
<evidence type="ECO:0000313" key="9">
    <source>
        <dbReference type="Proteomes" id="UP000235731"/>
    </source>
</evidence>
<reference evidence="8 9" key="1">
    <citation type="submission" date="2018-01" db="EMBL/GenBank/DDBJ databases">
        <title>Metagenomic assembled genomes from two thermal pools in the Uzon Caldera, Kamchatka, Russia.</title>
        <authorList>
            <person name="Wilkins L."/>
            <person name="Ettinger C."/>
        </authorList>
    </citation>
    <scope>NUCLEOTIDE SEQUENCE [LARGE SCALE GENOMIC DNA]</scope>
    <source>
        <strain evidence="8">ZAV-15</strain>
    </source>
</reference>
<sequence>MTFPLEKKKYLPLFKVLSTHGLKGDLKVALLSFNQDVINNLQTLYLKNRWDEPLEIIQIKKGPGFNIFILRLKDFDYEKSKKLINKTLYIDSSFLPQLFEEEFYYYELEGLVVRDEKGRVWGEVVEVMPMGEYELLLIRDEQKREFYLPLVEEYVKKIEPKEGLILVKDIEALVESQF</sequence>
<proteinExistence type="inferred from homology"/>
<dbReference type="HAMAP" id="MF_00014">
    <property type="entry name" value="Ribosome_mat_RimM"/>
    <property type="match status" value="1"/>
</dbReference>
<dbReference type="Pfam" id="PF01782">
    <property type="entry name" value="RimM"/>
    <property type="match status" value="1"/>
</dbReference>
<dbReference type="GO" id="GO:0005737">
    <property type="term" value="C:cytoplasm"/>
    <property type="evidence" value="ECO:0007669"/>
    <property type="project" value="UniProtKB-SubCell"/>
</dbReference>
<evidence type="ECO:0000256" key="4">
    <source>
        <dbReference type="ARBA" id="ARBA00023186"/>
    </source>
</evidence>
<dbReference type="InterPro" id="IPR009000">
    <property type="entry name" value="Transl_B-barrel_sf"/>
</dbReference>
<dbReference type="NCBIfam" id="TIGR02273">
    <property type="entry name" value="16S_RimM"/>
    <property type="match status" value="1"/>
</dbReference>
<comment type="function">
    <text evidence="5">An accessory protein needed during the final step in the assembly of 30S ribosomal subunit, possibly for assembly of the head region. Essential for efficient processing of 16S rRNA. May be needed both before and after RbfA during the maturation of 16S rRNA. It has affinity for free ribosomal 30S subunits but not for 70S ribosomes.</text>
</comment>
<dbReference type="GO" id="GO:0006364">
    <property type="term" value="P:rRNA processing"/>
    <property type="evidence" value="ECO:0007669"/>
    <property type="project" value="UniProtKB-UniRule"/>
</dbReference>